<evidence type="ECO:0000259" key="1">
    <source>
        <dbReference type="SMART" id="SM00226"/>
    </source>
</evidence>
<sequence length="189" mass="20495">MSGSYGASPRLLFVCTANICRSAYAEVRSRQMLGLDAGWAFFSAGVPGTVGREMDPPMVAQAVARGVALEDCLAMRSRQMREGILRRSRLVVTMANSHRVALLDDFPAYAERYWTLGQLADAATLLQRDDAWLSYDTDQLVQALHAVRGPAGGGRDVADPYRRGDAAMAAAADTIDAYLRTILPLLSRG</sequence>
<accession>A0A9E7AQT1</accession>
<evidence type="ECO:0000313" key="3">
    <source>
        <dbReference type="Proteomes" id="UP000830236"/>
    </source>
</evidence>
<dbReference type="PANTHER" id="PTHR11717">
    <property type="entry name" value="LOW MOLECULAR WEIGHT PROTEIN TYROSINE PHOSPHATASE"/>
    <property type="match status" value="1"/>
</dbReference>
<dbReference type="GO" id="GO:0004725">
    <property type="term" value="F:protein tyrosine phosphatase activity"/>
    <property type="evidence" value="ECO:0007669"/>
    <property type="project" value="TreeGrafter"/>
</dbReference>
<dbReference type="Pfam" id="PF01451">
    <property type="entry name" value="LMWPc"/>
    <property type="match status" value="1"/>
</dbReference>
<dbReference type="InterPro" id="IPR050438">
    <property type="entry name" value="LMW_PTPase"/>
</dbReference>
<dbReference type="InterPro" id="IPR036196">
    <property type="entry name" value="Ptyr_pPase_sf"/>
</dbReference>
<protein>
    <recommendedName>
        <fullName evidence="1">Phosphotyrosine protein phosphatase I domain-containing protein</fullName>
    </recommendedName>
</protein>
<evidence type="ECO:0000313" key="2">
    <source>
        <dbReference type="EMBL" id="UQF79527.1"/>
    </source>
</evidence>
<dbReference type="InterPro" id="IPR023485">
    <property type="entry name" value="Ptyr_pPase"/>
</dbReference>
<dbReference type="SUPFAM" id="SSF52788">
    <property type="entry name" value="Phosphotyrosine protein phosphatases I"/>
    <property type="match status" value="1"/>
</dbReference>
<dbReference type="EMBL" id="CP097095">
    <property type="protein sequence ID" value="UQF79527.1"/>
    <property type="molecule type" value="Genomic_DNA"/>
</dbReference>
<dbReference type="SMART" id="SM00226">
    <property type="entry name" value="LMWPc"/>
    <property type="match status" value="1"/>
</dbReference>
<organism evidence="2 3">
    <name type="scientific">Actinomyces graevenitzii</name>
    <dbReference type="NCBI Taxonomy" id="55565"/>
    <lineage>
        <taxon>Bacteria</taxon>
        <taxon>Bacillati</taxon>
        <taxon>Actinomycetota</taxon>
        <taxon>Actinomycetes</taxon>
        <taxon>Actinomycetales</taxon>
        <taxon>Actinomycetaceae</taxon>
        <taxon>Actinomyces</taxon>
    </lineage>
</organism>
<name>A0A9E7AQT1_9ACTO</name>
<feature type="domain" description="Phosphotyrosine protein phosphatase I" evidence="1">
    <location>
        <begin position="9"/>
        <end position="185"/>
    </location>
</feature>
<dbReference type="AlphaFoldDB" id="A0A9E7AQT1"/>
<dbReference type="KEGG" id="agh:M3I41_08085"/>
<dbReference type="PANTHER" id="PTHR11717:SF31">
    <property type="entry name" value="LOW MOLECULAR WEIGHT PROTEIN-TYROSINE-PHOSPHATASE ETP-RELATED"/>
    <property type="match status" value="1"/>
</dbReference>
<reference evidence="2" key="1">
    <citation type="submission" date="2022-05" db="EMBL/GenBank/DDBJ databases">
        <title>Using nanopore sequencing to obtain complete genomes from saliva samples.</title>
        <authorList>
            <person name="Baker J.L."/>
        </authorList>
    </citation>
    <scope>NUCLEOTIDE SEQUENCE</scope>
    <source>
        <strain evidence="2">JCVI-JB-Ag32</strain>
    </source>
</reference>
<proteinExistence type="predicted"/>
<dbReference type="Proteomes" id="UP000830236">
    <property type="component" value="Chromosome"/>
</dbReference>
<dbReference type="Gene3D" id="3.40.50.2300">
    <property type="match status" value="1"/>
</dbReference>
<gene>
    <name evidence="2" type="ORF">M3I41_08085</name>
</gene>